<evidence type="ECO:0000313" key="1">
    <source>
        <dbReference type="EMBL" id="VBB41521.1"/>
    </source>
</evidence>
<accession>A0A653A0G3</accession>
<protein>
    <submittedName>
        <fullName evidence="1">Uncharacterized protein</fullName>
    </submittedName>
</protein>
<name>A0A653A0G3_UNCDX</name>
<dbReference type="EMBL" id="UPXX01000003">
    <property type="protein sequence ID" value="VBB41521.1"/>
    <property type="molecule type" value="Genomic_DNA"/>
</dbReference>
<sequence>MEGSHPVLGGQGLPSCIVGLSIVFRSMHHPFQIPIRLQKKKSHESALDSNPKQPSWLLMVFALRFRSPRWGQQFLIAVLRLCCVAKGLSPVKRNSALDQEHLPRAQPRAEKPA</sequence>
<gene>
    <name evidence="1" type="ORF">TRIP_B110086</name>
</gene>
<organism evidence="1">
    <name type="scientific">Uncultured Desulfatiglans sp</name>
    <dbReference type="NCBI Taxonomy" id="1748965"/>
    <lineage>
        <taxon>Bacteria</taxon>
        <taxon>Pseudomonadati</taxon>
        <taxon>Thermodesulfobacteriota</taxon>
        <taxon>Desulfobacteria</taxon>
        <taxon>Desulfatiglandales</taxon>
        <taxon>Desulfatiglandaceae</taxon>
        <taxon>Desulfatiglans</taxon>
        <taxon>environmental samples</taxon>
    </lineage>
</organism>
<proteinExistence type="predicted"/>
<dbReference type="AlphaFoldDB" id="A0A653A0G3"/>
<reference evidence="1" key="1">
    <citation type="submission" date="2018-07" db="EMBL/GenBank/DDBJ databases">
        <authorList>
            <consortium name="Genoscope - CEA"/>
            <person name="William W."/>
        </authorList>
    </citation>
    <scope>NUCLEOTIDE SEQUENCE</scope>
    <source>
        <strain evidence="1">IK1</strain>
    </source>
</reference>